<dbReference type="InterPro" id="IPR036179">
    <property type="entry name" value="Ig-like_dom_sf"/>
</dbReference>
<dbReference type="SUPFAM" id="SSF48726">
    <property type="entry name" value="Immunoglobulin"/>
    <property type="match status" value="3"/>
</dbReference>
<dbReference type="InterPro" id="IPR003599">
    <property type="entry name" value="Ig_sub"/>
</dbReference>
<keyword evidence="4" id="KW-1185">Reference proteome</keyword>
<dbReference type="PANTHER" id="PTHR47633:SF4">
    <property type="entry name" value="MYOPALLADIN ISOFORM X1"/>
    <property type="match status" value="1"/>
</dbReference>
<dbReference type="AlphaFoldDB" id="A0A6A4V546"/>
<accession>A0A6A4V546</accession>
<dbReference type="InterPro" id="IPR013783">
    <property type="entry name" value="Ig-like_fold"/>
</dbReference>
<evidence type="ECO:0000256" key="1">
    <source>
        <dbReference type="SAM" id="MobiDB-lite"/>
    </source>
</evidence>
<dbReference type="FunFam" id="2.60.40.10:FF:000119">
    <property type="entry name" value="Sallimus, isoform P"/>
    <property type="match status" value="3"/>
</dbReference>
<protein>
    <submittedName>
        <fullName evidence="3">Titin</fullName>
    </submittedName>
</protein>
<evidence type="ECO:0000313" key="3">
    <source>
        <dbReference type="EMBL" id="KAF0288795.1"/>
    </source>
</evidence>
<gene>
    <name evidence="3" type="primary">sls_2</name>
    <name evidence="3" type="ORF">FJT64_012823</name>
</gene>
<evidence type="ECO:0000313" key="4">
    <source>
        <dbReference type="Proteomes" id="UP000440578"/>
    </source>
</evidence>
<feature type="domain" description="Ig-like" evidence="2">
    <location>
        <begin position="60"/>
        <end position="150"/>
    </location>
</feature>
<sequence length="493" mass="54968">MDTYNLVGIHSLVIVLAGKRNIILESQLPKGMETMQKIADLENLGIKPVMPGETAEGAPPQFLTQPADVSLVENQLAHFECRLTPVGDPTMRVEWFHNGRPLSAGSRVRTINDFGYVILEIGGIYQRDAGLYTCKAVNRHGEASVSCSLTVKGRQGVVLEPQMPHGMEGIRKLEESLYHSEQVPVEDAAPQPPRFVTEIKNLESLFEGQPAHFDCRVEPVGDPSMRIEWFHNGRPIDVGSRVHFLDDFGFIVLDLDWTFPRDSGEYVCRATNKWGTATTKATLICKGKDVSTSLDAKRDVVLESQLPKGMSGDRLRTLEEGPKMGEPMAPEAEAEPPRFVKEIGNVDVGEGETAFFDCKVEPKSDPNLRVEWFRNGVQVQTGHRFRTTFDFGYASLQILGVYPEDGGEYTCRAVNKVGQATCKSALTCRAISSVIMLTQVPKGMKPADYLMQMEATLKQYTSEIHLTEEDIYDADRKQPPRYRFVLQLNGEGR</sequence>
<dbReference type="Gene3D" id="2.60.40.10">
    <property type="entry name" value="Immunoglobulins"/>
    <property type="match status" value="3"/>
</dbReference>
<dbReference type="Pfam" id="PF07679">
    <property type="entry name" value="I-set"/>
    <property type="match status" value="3"/>
</dbReference>
<feature type="domain" description="Ig-like" evidence="2">
    <location>
        <begin position="337"/>
        <end position="427"/>
    </location>
</feature>
<dbReference type="InterPro" id="IPR013098">
    <property type="entry name" value="Ig_I-set"/>
</dbReference>
<dbReference type="Proteomes" id="UP000440578">
    <property type="component" value="Unassembled WGS sequence"/>
</dbReference>
<organism evidence="3 4">
    <name type="scientific">Amphibalanus amphitrite</name>
    <name type="common">Striped barnacle</name>
    <name type="synonym">Balanus amphitrite</name>
    <dbReference type="NCBI Taxonomy" id="1232801"/>
    <lineage>
        <taxon>Eukaryota</taxon>
        <taxon>Metazoa</taxon>
        <taxon>Ecdysozoa</taxon>
        <taxon>Arthropoda</taxon>
        <taxon>Crustacea</taxon>
        <taxon>Multicrustacea</taxon>
        <taxon>Cirripedia</taxon>
        <taxon>Thoracica</taxon>
        <taxon>Thoracicalcarea</taxon>
        <taxon>Balanomorpha</taxon>
        <taxon>Balanoidea</taxon>
        <taxon>Balanidae</taxon>
        <taxon>Amphibalaninae</taxon>
        <taxon>Amphibalanus</taxon>
    </lineage>
</organism>
<dbReference type="EMBL" id="VIIS01002078">
    <property type="protein sequence ID" value="KAF0288795.1"/>
    <property type="molecule type" value="Genomic_DNA"/>
</dbReference>
<dbReference type="PROSITE" id="PS50835">
    <property type="entry name" value="IG_LIKE"/>
    <property type="match status" value="3"/>
</dbReference>
<dbReference type="InterPro" id="IPR007110">
    <property type="entry name" value="Ig-like_dom"/>
</dbReference>
<dbReference type="SMART" id="SM00409">
    <property type="entry name" value="IG"/>
    <property type="match status" value="3"/>
</dbReference>
<name>A0A6A4V546_AMPAM</name>
<evidence type="ECO:0000259" key="2">
    <source>
        <dbReference type="PROSITE" id="PS50835"/>
    </source>
</evidence>
<dbReference type="SMART" id="SM00408">
    <property type="entry name" value="IGc2"/>
    <property type="match status" value="3"/>
</dbReference>
<comment type="caution">
    <text evidence="3">The sequence shown here is derived from an EMBL/GenBank/DDBJ whole genome shotgun (WGS) entry which is preliminary data.</text>
</comment>
<feature type="domain" description="Ig-like" evidence="2">
    <location>
        <begin position="193"/>
        <end position="284"/>
    </location>
</feature>
<dbReference type="InterPro" id="IPR003598">
    <property type="entry name" value="Ig_sub2"/>
</dbReference>
<feature type="compositionally biased region" description="Basic and acidic residues" evidence="1">
    <location>
        <begin position="311"/>
        <end position="323"/>
    </location>
</feature>
<proteinExistence type="predicted"/>
<feature type="region of interest" description="Disordered" evidence="1">
    <location>
        <begin position="311"/>
        <end position="332"/>
    </location>
</feature>
<reference evidence="3 4" key="1">
    <citation type="submission" date="2019-07" db="EMBL/GenBank/DDBJ databases">
        <title>Draft genome assembly of a fouling barnacle, Amphibalanus amphitrite (Darwin, 1854): The first reference genome for Thecostraca.</title>
        <authorList>
            <person name="Kim W."/>
        </authorList>
    </citation>
    <scope>NUCLEOTIDE SEQUENCE [LARGE SCALE GENOMIC DNA]</scope>
    <source>
        <strain evidence="3">SNU_AA5</strain>
        <tissue evidence="3">Soma without cirri and trophi</tissue>
    </source>
</reference>
<dbReference type="PANTHER" id="PTHR47633">
    <property type="entry name" value="IMMUNOGLOBULIN"/>
    <property type="match status" value="1"/>
</dbReference>
<dbReference type="OrthoDB" id="6381907at2759"/>